<dbReference type="InterPro" id="IPR010730">
    <property type="entry name" value="HET"/>
</dbReference>
<dbReference type="EMBL" id="ML986518">
    <property type="protein sequence ID" value="KAF2272702.1"/>
    <property type="molecule type" value="Genomic_DNA"/>
</dbReference>
<dbReference type="PANTHER" id="PTHR24148">
    <property type="entry name" value="ANKYRIN REPEAT DOMAIN-CONTAINING PROTEIN 39 HOMOLOG-RELATED"/>
    <property type="match status" value="1"/>
</dbReference>
<dbReference type="Proteomes" id="UP000800097">
    <property type="component" value="Unassembled WGS sequence"/>
</dbReference>
<dbReference type="Pfam" id="PF06985">
    <property type="entry name" value="HET"/>
    <property type="match status" value="1"/>
</dbReference>
<evidence type="ECO:0000259" key="1">
    <source>
        <dbReference type="Pfam" id="PF06985"/>
    </source>
</evidence>
<accession>A0A6A6J8F3</accession>
<dbReference type="InterPro" id="IPR052895">
    <property type="entry name" value="HetReg/Transcr_Mod"/>
</dbReference>
<gene>
    <name evidence="2" type="ORF">EI97DRAFT_483577</name>
</gene>
<sequence>MATYSYKLLTAPDSFRLLKLYGEDEPTETLRCELLEFTIKDPPSYEAISYTWDGQTPSQPISCDGKQLLVTKNCESALRHLKPASASEHRLLWIDSLCIDQSSNPTSIAERQRQVRMMGSIYSQATQVLIWLGDGTGTLRHSPAAEVFQISVVFEWLSALSDAASRVKQGEYTNQLLDALAQIDVPCLIDVFVEIPWFKRVWTIQEAALSRRAILIYGQTKVSFQAILQARQVLRGFALTNHRANEVVAALDNGFDIHDRASRCFSRNTLGSSPDAAELLEEARFSLASLEKDKVFAMYGLFAAMDLQLPEPDYSKSTAQIFRETTMAIINSSGNLDVLEQVHGLGPAVDLTSWAPDWSTFKHAIIPIQGRQNCRLATKSSIPKFSFDPTGTRLTIQGLVIEKITSRADVAIAHCHEGLGVPEDYMLWSQNVQPDVSFWRTMLESFPRHSKTILRVWNIHVFQKLAAFALRGCDVEQQDDDFKAFFATLLSREHSWVTAQEDLEGLTRWYDALHGAAKVPQVEQTTWMTRTSRHIRESPELAPLLDTQEFSVWDAMSKSVELSNIHRLIDHVSFYQTIFRTESGKLGMAPYPTHVGDEIALFSGGRLPMVLRCQQDVSGYRLISPAYVHGIMDGSAWPDDGPALQDITLI</sequence>
<dbReference type="GeneID" id="54555276"/>
<dbReference type="PANTHER" id="PTHR24148:SF73">
    <property type="entry name" value="HET DOMAIN PROTEIN (AFU_ORTHOLOGUE AFUA_8G01020)"/>
    <property type="match status" value="1"/>
</dbReference>
<feature type="domain" description="Heterokaryon incompatibility" evidence="1">
    <location>
        <begin position="45"/>
        <end position="206"/>
    </location>
</feature>
<protein>
    <submittedName>
        <fullName evidence="2">HET-domain-containing protein</fullName>
    </submittedName>
</protein>
<dbReference type="OrthoDB" id="194358at2759"/>
<dbReference type="RefSeq" id="XP_033650241.1">
    <property type="nucleotide sequence ID" value="XM_033802101.1"/>
</dbReference>
<proteinExistence type="predicted"/>
<reference evidence="2" key="1">
    <citation type="journal article" date="2020" name="Stud. Mycol.">
        <title>101 Dothideomycetes genomes: a test case for predicting lifestyles and emergence of pathogens.</title>
        <authorList>
            <person name="Haridas S."/>
            <person name="Albert R."/>
            <person name="Binder M."/>
            <person name="Bloem J."/>
            <person name="Labutti K."/>
            <person name="Salamov A."/>
            <person name="Andreopoulos B."/>
            <person name="Baker S."/>
            <person name="Barry K."/>
            <person name="Bills G."/>
            <person name="Bluhm B."/>
            <person name="Cannon C."/>
            <person name="Castanera R."/>
            <person name="Culley D."/>
            <person name="Daum C."/>
            <person name="Ezra D."/>
            <person name="Gonzalez J."/>
            <person name="Henrissat B."/>
            <person name="Kuo A."/>
            <person name="Liang C."/>
            <person name="Lipzen A."/>
            <person name="Lutzoni F."/>
            <person name="Magnuson J."/>
            <person name="Mondo S."/>
            <person name="Nolan M."/>
            <person name="Ohm R."/>
            <person name="Pangilinan J."/>
            <person name="Park H.-J."/>
            <person name="Ramirez L."/>
            <person name="Alfaro M."/>
            <person name="Sun H."/>
            <person name="Tritt A."/>
            <person name="Yoshinaga Y."/>
            <person name="Zwiers L.-H."/>
            <person name="Turgeon B."/>
            <person name="Goodwin S."/>
            <person name="Spatafora J."/>
            <person name="Crous P."/>
            <person name="Grigoriev I."/>
        </authorList>
    </citation>
    <scope>NUCLEOTIDE SEQUENCE</scope>
    <source>
        <strain evidence="2">CBS 379.55</strain>
    </source>
</reference>
<dbReference type="Pfam" id="PF26639">
    <property type="entry name" value="Het-6_barrel"/>
    <property type="match status" value="1"/>
</dbReference>
<organism evidence="2 3">
    <name type="scientific">Westerdykella ornata</name>
    <dbReference type="NCBI Taxonomy" id="318751"/>
    <lineage>
        <taxon>Eukaryota</taxon>
        <taxon>Fungi</taxon>
        <taxon>Dikarya</taxon>
        <taxon>Ascomycota</taxon>
        <taxon>Pezizomycotina</taxon>
        <taxon>Dothideomycetes</taxon>
        <taxon>Pleosporomycetidae</taxon>
        <taxon>Pleosporales</taxon>
        <taxon>Sporormiaceae</taxon>
        <taxon>Westerdykella</taxon>
    </lineage>
</organism>
<evidence type="ECO:0000313" key="3">
    <source>
        <dbReference type="Proteomes" id="UP000800097"/>
    </source>
</evidence>
<keyword evidence="3" id="KW-1185">Reference proteome</keyword>
<name>A0A6A6J8F3_WESOR</name>
<dbReference type="AlphaFoldDB" id="A0A6A6J8F3"/>
<evidence type="ECO:0000313" key="2">
    <source>
        <dbReference type="EMBL" id="KAF2272702.1"/>
    </source>
</evidence>